<dbReference type="SUPFAM" id="SSF55874">
    <property type="entry name" value="ATPase domain of HSP90 chaperone/DNA topoisomerase II/histidine kinase"/>
    <property type="match status" value="1"/>
</dbReference>
<dbReference type="EMBL" id="JBHUCP010000018">
    <property type="protein sequence ID" value="MFD1532301.1"/>
    <property type="molecule type" value="Genomic_DNA"/>
</dbReference>
<gene>
    <name evidence="4" type="ORF">ACFSCY_22990</name>
</gene>
<dbReference type="InterPro" id="IPR003594">
    <property type="entry name" value="HATPase_dom"/>
</dbReference>
<dbReference type="InterPro" id="IPR052016">
    <property type="entry name" value="Bact_Sigma-Reg"/>
</dbReference>
<feature type="domain" description="STAS" evidence="2">
    <location>
        <begin position="474"/>
        <end position="573"/>
    </location>
</feature>
<dbReference type="RefSeq" id="WP_343986865.1">
    <property type="nucleotide sequence ID" value="NZ_BAAAJG010000027.1"/>
</dbReference>
<keyword evidence="1" id="KW-0378">Hydrolase</keyword>
<protein>
    <submittedName>
        <fullName evidence="4">SpoIIE family protein phosphatase</fullName>
    </submittedName>
</protein>
<dbReference type="SUPFAM" id="SSF52091">
    <property type="entry name" value="SpoIIaa-like"/>
    <property type="match status" value="1"/>
</dbReference>
<dbReference type="InterPro" id="IPR058548">
    <property type="entry name" value="MlaB-like_STAS"/>
</dbReference>
<reference evidence="5" key="1">
    <citation type="journal article" date="2019" name="Int. J. Syst. Evol. Microbiol.">
        <title>The Global Catalogue of Microorganisms (GCM) 10K type strain sequencing project: providing services to taxonomists for standard genome sequencing and annotation.</title>
        <authorList>
            <consortium name="The Broad Institute Genomics Platform"/>
            <consortium name="The Broad Institute Genome Sequencing Center for Infectious Disease"/>
            <person name="Wu L."/>
            <person name="Ma J."/>
        </authorList>
    </citation>
    <scope>NUCLEOTIDE SEQUENCE [LARGE SCALE GENOMIC DNA]</scope>
    <source>
        <strain evidence="5">JCM 12165</strain>
    </source>
</reference>
<dbReference type="SUPFAM" id="SSF81606">
    <property type="entry name" value="PP2C-like"/>
    <property type="match status" value="1"/>
</dbReference>
<dbReference type="PANTHER" id="PTHR43156:SF2">
    <property type="entry name" value="STAGE II SPORULATION PROTEIN E"/>
    <property type="match status" value="1"/>
</dbReference>
<evidence type="ECO:0000313" key="4">
    <source>
        <dbReference type="EMBL" id="MFD1532301.1"/>
    </source>
</evidence>
<accession>A0ABW4FRV1</accession>
<dbReference type="Gene3D" id="3.30.565.10">
    <property type="entry name" value="Histidine kinase-like ATPase, C-terminal domain"/>
    <property type="match status" value="1"/>
</dbReference>
<proteinExistence type="predicted"/>
<keyword evidence="5" id="KW-1185">Reference proteome</keyword>
<dbReference type="InterPro" id="IPR036457">
    <property type="entry name" value="PPM-type-like_dom_sf"/>
</dbReference>
<dbReference type="SMART" id="SM00331">
    <property type="entry name" value="PP2C_SIG"/>
    <property type="match status" value="1"/>
</dbReference>
<dbReference type="InterPro" id="IPR036513">
    <property type="entry name" value="STAS_dom_sf"/>
</dbReference>
<feature type="domain" description="PPM-type phosphatase" evidence="3">
    <location>
        <begin position="87"/>
        <end position="309"/>
    </location>
</feature>
<dbReference type="PROSITE" id="PS51746">
    <property type="entry name" value="PPM_2"/>
    <property type="match status" value="1"/>
</dbReference>
<dbReference type="PROSITE" id="PS50801">
    <property type="entry name" value="STAS"/>
    <property type="match status" value="1"/>
</dbReference>
<dbReference type="PANTHER" id="PTHR43156">
    <property type="entry name" value="STAGE II SPORULATION PROTEIN E-RELATED"/>
    <property type="match status" value="1"/>
</dbReference>
<comment type="caution">
    <text evidence="4">The sequence shown here is derived from an EMBL/GenBank/DDBJ whole genome shotgun (WGS) entry which is preliminary data.</text>
</comment>
<sequence length="573" mass="60820">MRVLADNNGDGRGEEFYLDITVVPTRPDDGTARGVVVHAMQVTDVASARQPAEAQATAFEQHYQPALDVVMALQRNLLPARLPVLPGLGIAAYYLVAEREQGAGGDWFDAVPLGDGRVGLVVGDVVGSGPRASAVMGQLRAVLMELLLQGSELPEVLARLDRFVTRVPGAAASTVCLAVLDPADGRLDYASCGHPPPLVLAARGQARYLPVGGGGPLGVTATTAPVPVQSVWLQAGDMVLLYTDGLVERPDRPLQQGMDQLRVVVEDLRTCDTQPTIAAAATDRVCELTAERMTRDGHTDDVTLLAVGWTGTRPQQFHADLPAFPGALATLRPRLDDWLNALGGSNEDTLAIQLAVLEAVSNVLEHAYRDDTGSVRVEGLLDRAGRACMTITDTGRWTHPSPHPGNRGRGFALIRGSMDIVEIDSTETGTTVLMDRELSRRPTVGLDRPSPPGTAASGEAGFRVEIIDYSPPHMAVHGPIDLSTAAELNQHLRETSRGGLLPLTVDLTSVSHLASAGVQLLHLLAEQMAADGHRLWLIAPTGTASHQVLTLTALNQLADVVEALPTTARSSPR</sequence>
<evidence type="ECO:0000256" key="1">
    <source>
        <dbReference type="ARBA" id="ARBA00022801"/>
    </source>
</evidence>
<dbReference type="Proteomes" id="UP001597145">
    <property type="component" value="Unassembled WGS sequence"/>
</dbReference>
<dbReference type="Pfam" id="PF07228">
    <property type="entry name" value="SpoIIE"/>
    <property type="match status" value="1"/>
</dbReference>
<dbReference type="CDD" id="cd07043">
    <property type="entry name" value="STAS_anti-anti-sigma_factors"/>
    <property type="match status" value="1"/>
</dbReference>
<dbReference type="CDD" id="cd16936">
    <property type="entry name" value="HATPase_RsbW-like"/>
    <property type="match status" value="1"/>
</dbReference>
<dbReference type="InterPro" id="IPR002645">
    <property type="entry name" value="STAS_dom"/>
</dbReference>
<dbReference type="Gene3D" id="3.30.750.24">
    <property type="entry name" value="STAS domain"/>
    <property type="match status" value="1"/>
</dbReference>
<evidence type="ECO:0000259" key="3">
    <source>
        <dbReference type="PROSITE" id="PS51746"/>
    </source>
</evidence>
<dbReference type="Pfam" id="PF13466">
    <property type="entry name" value="STAS_2"/>
    <property type="match status" value="1"/>
</dbReference>
<dbReference type="Pfam" id="PF13581">
    <property type="entry name" value="HATPase_c_2"/>
    <property type="match status" value="1"/>
</dbReference>
<evidence type="ECO:0000313" key="5">
    <source>
        <dbReference type="Proteomes" id="UP001597145"/>
    </source>
</evidence>
<dbReference type="InterPro" id="IPR036890">
    <property type="entry name" value="HATPase_C_sf"/>
</dbReference>
<evidence type="ECO:0000259" key="2">
    <source>
        <dbReference type="PROSITE" id="PS50801"/>
    </source>
</evidence>
<organism evidence="4 5">
    <name type="scientific">Pseudonocardia aurantiaca</name>
    <dbReference type="NCBI Taxonomy" id="75290"/>
    <lineage>
        <taxon>Bacteria</taxon>
        <taxon>Bacillati</taxon>
        <taxon>Actinomycetota</taxon>
        <taxon>Actinomycetes</taxon>
        <taxon>Pseudonocardiales</taxon>
        <taxon>Pseudonocardiaceae</taxon>
        <taxon>Pseudonocardia</taxon>
    </lineage>
</organism>
<dbReference type="InterPro" id="IPR001932">
    <property type="entry name" value="PPM-type_phosphatase-like_dom"/>
</dbReference>
<name>A0ABW4FRV1_9PSEU</name>
<dbReference type="Gene3D" id="3.60.40.10">
    <property type="entry name" value="PPM-type phosphatase domain"/>
    <property type="match status" value="1"/>
</dbReference>